<sequence>MPQRNAQPATRPRGTATPWPQRQSAARVLRADDPEAAPDSHRRLHAQVTMRTFLTFPLVLILATPAQAQTTQPALVKDPAAVLRLVRGEVMMVGATFPNATFQKGILGLLRSRDITRLTVLTTAQNAATFAPLRALGARVYYLPVTGVTMTGNVVFAGADTAIMSNTPGQWYVVRGAQVGAQGRASMGLYLKSAKKY</sequence>
<proteinExistence type="predicted"/>
<name>A0A7W8KK97_9DEIO</name>
<feature type="region of interest" description="Disordered" evidence="1">
    <location>
        <begin position="1"/>
        <end position="26"/>
    </location>
</feature>
<accession>A0A7W8KK97</accession>
<evidence type="ECO:0000256" key="1">
    <source>
        <dbReference type="SAM" id="MobiDB-lite"/>
    </source>
</evidence>
<protein>
    <submittedName>
        <fullName evidence="3">Uncharacterized protein</fullName>
    </submittedName>
</protein>
<evidence type="ECO:0000313" key="4">
    <source>
        <dbReference type="Proteomes" id="UP000539473"/>
    </source>
</evidence>
<dbReference type="Proteomes" id="UP000539473">
    <property type="component" value="Unassembled WGS sequence"/>
</dbReference>
<reference evidence="5" key="2">
    <citation type="journal article" date="2019" name="Int. J. Syst. Evol. Microbiol.">
        <title>The Global Catalogue of Microorganisms (GCM) 10K type strain sequencing project: providing services to taxonomists for standard genome sequencing and annotation.</title>
        <authorList>
            <consortium name="The Broad Institute Genomics Platform"/>
            <consortium name="The Broad Institute Genome Sequencing Center for Infectious Disease"/>
            <person name="Wu L."/>
            <person name="Ma J."/>
        </authorList>
    </citation>
    <scope>NUCLEOTIDE SEQUENCE [LARGE SCALE GENOMIC DNA]</scope>
    <source>
        <strain evidence="5">CGMCC 1.18437</strain>
    </source>
</reference>
<dbReference type="Proteomes" id="UP000619376">
    <property type="component" value="Unassembled WGS sequence"/>
</dbReference>
<reference evidence="2" key="1">
    <citation type="journal article" date="2014" name="Int. J. Syst. Evol. Microbiol.">
        <title>Complete genome of a new Firmicutes species belonging to the dominant human colonic microbiota ('Ruminococcus bicirculans') reveals two chromosomes and a selective capacity to utilize plant glucans.</title>
        <authorList>
            <consortium name="NISC Comparative Sequencing Program"/>
            <person name="Wegmann U."/>
            <person name="Louis P."/>
            <person name="Goesmann A."/>
            <person name="Henrissat B."/>
            <person name="Duncan S.H."/>
            <person name="Flint H.J."/>
        </authorList>
    </citation>
    <scope>NUCLEOTIDE SEQUENCE</scope>
    <source>
        <strain evidence="2">CGMCC 1.18437</strain>
    </source>
</reference>
<reference evidence="3 4" key="3">
    <citation type="submission" date="2020-08" db="EMBL/GenBank/DDBJ databases">
        <title>Genomic Encyclopedia of Type Strains, Phase IV (KMG-IV): sequencing the most valuable type-strain genomes for metagenomic binning, comparative biology and taxonomic classification.</title>
        <authorList>
            <person name="Goeker M."/>
        </authorList>
    </citation>
    <scope>NUCLEOTIDE SEQUENCE [LARGE SCALE GENOMIC DNA]</scope>
    <source>
        <strain evidence="3 4">DSM 27521</strain>
    </source>
</reference>
<dbReference type="EMBL" id="JACHFK010000015">
    <property type="protein sequence ID" value="MBB5378773.1"/>
    <property type="molecule type" value="Genomic_DNA"/>
</dbReference>
<dbReference type="EMBL" id="BNAJ01000014">
    <property type="protein sequence ID" value="GHF60828.1"/>
    <property type="molecule type" value="Genomic_DNA"/>
</dbReference>
<reference evidence="2" key="4">
    <citation type="submission" date="2024-05" db="EMBL/GenBank/DDBJ databases">
        <authorList>
            <person name="Sun Q."/>
            <person name="Zhou Y."/>
        </authorList>
    </citation>
    <scope>NUCLEOTIDE SEQUENCE</scope>
    <source>
        <strain evidence="2">CGMCC 1.18437</strain>
    </source>
</reference>
<organism evidence="3 4">
    <name type="scientific">Deinococcus metalli</name>
    <dbReference type="NCBI Taxonomy" id="1141878"/>
    <lineage>
        <taxon>Bacteria</taxon>
        <taxon>Thermotogati</taxon>
        <taxon>Deinococcota</taxon>
        <taxon>Deinococci</taxon>
        <taxon>Deinococcales</taxon>
        <taxon>Deinococcaceae</taxon>
        <taxon>Deinococcus</taxon>
    </lineage>
</organism>
<evidence type="ECO:0000313" key="2">
    <source>
        <dbReference type="EMBL" id="GHF60828.1"/>
    </source>
</evidence>
<dbReference type="RefSeq" id="WP_184115531.1">
    <property type="nucleotide sequence ID" value="NZ_BNAJ01000014.1"/>
</dbReference>
<gene>
    <name evidence="2" type="ORF">GCM10017781_41370</name>
    <name evidence="3" type="ORF">HNQ07_004280</name>
</gene>
<comment type="caution">
    <text evidence="3">The sequence shown here is derived from an EMBL/GenBank/DDBJ whole genome shotgun (WGS) entry which is preliminary data.</text>
</comment>
<keyword evidence="5" id="KW-1185">Reference proteome</keyword>
<dbReference type="AlphaFoldDB" id="A0A7W8KK97"/>
<evidence type="ECO:0000313" key="5">
    <source>
        <dbReference type="Proteomes" id="UP000619376"/>
    </source>
</evidence>
<evidence type="ECO:0000313" key="3">
    <source>
        <dbReference type="EMBL" id="MBB5378773.1"/>
    </source>
</evidence>